<dbReference type="EMBL" id="BAABAT010000006">
    <property type="protein sequence ID" value="GAA4248983.1"/>
    <property type="molecule type" value="Genomic_DNA"/>
</dbReference>
<organism evidence="1 2">
    <name type="scientific">Dactylosporangium darangshiense</name>
    <dbReference type="NCBI Taxonomy" id="579108"/>
    <lineage>
        <taxon>Bacteria</taxon>
        <taxon>Bacillati</taxon>
        <taxon>Actinomycetota</taxon>
        <taxon>Actinomycetes</taxon>
        <taxon>Micromonosporales</taxon>
        <taxon>Micromonosporaceae</taxon>
        <taxon>Dactylosporangium</taxon>
    </lineage>
</organism>
<evidence type="ECO:0000313" key="2">
    <source>
        <dbReference type="Proteomes" id="UP001500620"/>
    </source>
</evidence>
<accession>A0ABP8D704</accession>
<proteinExistence type="predicted"/>
<name>A0ABP8D704_9ACTN</name>
<dbReference type="Proteomes" id="UP001500620">
    <property type="component" value="Unassembled WGS sequence"/>
</dbReference>
<protein>
    <submittedName>
        <fullName evidence="1">Uncharacterized protein</fullName>
    </submittedName>
</protein>
<keyword evidence="2" id="KW-1185">Reference proteome</keyword>
<gene>
    <name evidence="1" type="ORF">GCM10022255_031170</name>
</gene>
<sequence length="64" mass="6894">MAAGDHASVLTPLRKQLQGLADTRGFRVFKCGGYLHRASGLSGPDNEQKVDRIVVLKPTTDNSV</sequence>
<evidence type="ECO:0000313" key="1">
    <source>
        <dbReference type="EMBL" id="GAA4248983.1"/>
    </source>
</evidence>
<comment type="caution">
    <text evidence="1">The sequence shown here is derived from an EMBL/GenBank/DDBJ whole genome shotgun (WGS) entry which is preliminary data.</text>
</comment>
<reference evidence="2" key="1">
    <citation type="journal article" date="2019" name="Int. J. Syst. Evol. Microbiol.">
        <title>The Global Catalogue of Microorganisms (GCM) 10K type strain sequencing project: providing services to taxonomists for standard genome sequencing and annotation.</title>
        <authorList>
            <consortium name="The Broad Institute Genomics Platform"/>
            <consortium name="The Broad Institute Genome Sequencing Center for Infectious Disease"/>
            <person name="Wu L."/>
            <person name="Ma J."/>
        </authorList>
    </citation>
    <scope>NUCLEOTIDE SEQUENCE [LARGE SCALE GENOMIC DNA]</scope>
    <source>
        <strain evidence="2">JCM 17441</strain>
    </source>
</reference>